<feature type="region of interest" description="Disordered" evidence="2">
    <location>
        <begin position="95"/>
        <end position="119"/>
    </location>
</feature>
<reference evidence="5 6" key="1">
    <citation type="submission" date="2024-06" db="EMBL/GenBank/DDBJ databases">
        <authorList>
            <person name="Lee S.D."/>
        </authorList>
    </citation>
    <scope>NUCLEOTIDE SEQUENCE [LARGE SCALE GENOMIC DNA]</scope>
    <source>
        <strain evidence="5 6">N1-10</strain>
    </source>
</reference>
<keyword evidence="1" id="KW-0677">Repeat</keyword>
<feature type="compositionally biased region" description="Low complexity" evidence="2">
    <location>
        <begin position="1390"/>
        <end position="1405"/>
    </location>
</feature>
<dbReference type="NCBIfam" id="TIGR03696">
    <property type="entry name" value="Rhs_assc_core"/>
    <property type="match status" value="1"/>
</dbReference>
<dbReference type="EMBL" id="JBEUKS010000006">
    <property type="protein sequence ID" value="MFC1440374.1"/>
    <property type="molecule type" value="Genomic_DNA"/>
</dbReference>
<evidence type="ECO:0000259" key="4">
    <source>
        <dbReference type="Pfam" id="PF25023"/>
    </source>
</evidence>
<dbReference type="InterPro" id="IPR022385">
    <property type="entry name" value="Rhs_assc_core"/>
</dbReference>
<evidence type="ECO:0000256" key="1">
    <source>
        <dbReference type="ARBA" id="ARBA00022737"/>
    </source>
</evidence>
<dbReference type="Pfam" id="PF25023">
    <property type="entry name" value="TEN_YD-shell"/>
    <property type="match status" value="1"/>
</dbReference>
<evidence type="ECO:0000256" key="2">
    <source>
        <dbReference type="SAM" id="MobiDB-lite"/>
    </source>
</evidence>
<keyword evidence="6" id="KW-1185">Reference proteome</keyword>
<name>A0ABV6XQ35_9ACTN</name>
<feature type="domain" description="Teneurin-like YD-shell" evidence="4">
    <location>
        <begin position="1852"/>
        <end position="1966"/>
    </location>
</feature>
<dbReference type="Gene3D" id="2.180.10.10">
    <property type="entry name" value="RHS repeat-associated core"/>
    <property type="match status" value="1"/>
</dbReference>
<feature type="chain" id="PRO_5047380896" evidence="3">
    <location>
        <begin position="19"/>
        <end position="2274"/>
    </location>
</feature>
<evidence type="ECO:0000256" key="3">
    <source>
        <dbReference type="SAM" id="SignalP"/>
    </source>
</evidence>
<evidence type="ECO:0000313" key="5">
    <source>
        <dbReference type="EMBL" id="MFC1440374.1"/>
    </source>
</evidence>
<sequence>MASALAVLAGLLSPWSIAAASAATDPNTVWTPPNTPLTNVASVPVHTAAKPTTASPKHSVPSPWAGPTAVTALASGTTTVTVPASVAAKSNPLAAAQSSGGGAQSKPTGASVRAGNLPVWLAPPSTTSSQAKNTKAKAAAPASGAVQVSVADSAHTAAAGSHGVLLSLKPSATAAGGRVQVGVDLSSLSSRYGADVAQRSRLVELPACSLTTPQVKGCLAQTPVASHYDAATGRLVADVTLPTSTTATTASAATPTARSAAVSASQVMVLDSTPTSAGGAGTYAATSLQNSSKWAAGSSSGGFTYSYGINTPPALAGAAPQVSLAYDSSSVDGRTSSQNSQSSEIGDGWSLAAGGFIERSYQSCDKDGITNSADECWGGYNATMNLAGHSGQLVRDDTSNPKNDPATATSYHLQDDDGTTITFQGGASNGAWNGESVTVTDTTGMTYYFGTDHLPGDTGSPNSNSAWTVPVYSPNSGDPCYDSTKGAASWCQMAWRWNLDAVVDPHGNLTTYSYTPETDTYARGGGQNLGTGTLTSYTRGGVLHTINYGQTLTAQVDANGTAKSAAQITFTPDAAGRCSTDGGYTCTGATLGTGNASHWPDVPYDQHCASTGTCTNYGPSFWSNQKITTISTQVLSAGAYTDVDSYALAQSFQTPGDGTDPTLWLDSITHTGKDGGSLSEPPVIFTAQMLPNRVDGTNLVPSPPAFYRPRIQQIVTETGETINVDYNLPDCSRVHSVMPASPDSDTMDCYSVVWYPPGTAVGAPPAQDWFNHYTVASVTAHDSVADSPERDTTYTYGPAAWHRNEAENIDPKTRTWDDFRGFAWVTQVTGATTDSTGPQSQTTTHYLQGMDGDLNADGTTKHVQVNDSLGESVTDDDWLAGSTLETDTYTQASATPSLASYTVTRQINPYTTVTHKRSGASDLVARYIATTTKSTTKSLKADGSWRTGTSTTISDPLNHNRTISQEAVSDGLPEQCTYTSYATGGPGDLPDQTETLSGLSSCDAAHPVAATAANLVSAKRTLYDSQAFGTAGSLGDATGVQSADHFDTSGNLVYATTATSGYDTMGRLVSATDPNATDSAHPNGSTTITTFSSANAGELPNKITTASPVPGSSTSTWTATKTLDPARGLTLTSTDQNARTTTASYDALGRTTAVWQPGRTTSQPPSTLYSYTDAHVKDPAKTGDVAVPATVTTKNLRVDNGGVTANSTYLGSIQIMNGFGEVRQVQANSTVSLSADRLISDTLYDSHGRAYETNDPLYNNASGPTGTLVAAPVADLPSMTSLSFDGQGRTLTSSFYSLGQLQSTTGTTYKGVDETDVTPPKGATPTTTISDGAGRTSQLWQYHTATATGNKADADVTSYTYTPTGKPATQSDATGKNTWSYSYDLYGRQTKATDPDTGTTTTSYTPEGQIASTTDARGQILAYTYDLLGRKTGEYNGTVAASKQIAAWTYDTATGGLGQPASSTRYVGGATGDAYTTTVRGYNNNYQSTGSTVSVPGKLVGQAAGTTYSYVTLNYYDTVTGQQTGVHLPAAGGSPTETVTNSYDVFGKLASQVGASTYDLQTTYDNYGRPTRTTLNPWSKEVVATYNYDQATGRVLDSYLDYQAATQGAVDQNDYTYSPSGQVTSITNIPNNTPASTDRQCFTYDYLGRLTTAWTDTGTTTTAPQPSIADIGGCTNTTPTSGAAAGKTTVGGPAAYWTSYTYDTTGNRTSQTQHNTTGDTTKDTTTTQTFPAAGQANTPTAATGTGGGTGGPHALLGASTKTGTATPVTSAYQYDAAGNTTAITTGSSSTTMTWDAEGRLASDKPAGATNATTYVYDTDGNLLTRTTGTTTTLFLGPDELTYNGTAVSGTRYYSEPNGLTIVRQGTTETFQSTDPHGTATVAIDANTGTQTRRYLDPFGNPRGTAPTTWAGDKGFVGGIQDPATGLTNLGAREYQPTTGRFLNPDPQFNTADPQSWNSYAYSDNQPPNLSDPTGLATACEDSCQPHVDPTTGQEVDNQDDVNGHVHTHHPKTDQTHYCLSECQAARAAESFRSAIAAATAAAAQARLDEELKLQAEVLAYEQSLQNTDSRHWWDTVANYGSAILHNATSIGVDLVALGFGVGSTGDGVLMMGGGGIACATGLGCLGGAPAIAGGVVVTGAGIGLTTVATKHLSDDIGTALSEAKDSGASGAAPKAADLLPKADKSWQNNPNFKNRNQFGREVWANGDDNYNLVNAAQAKKIVNLGVTKEEIENWREVYAAQDLEALERGNMNPSARQRAELMQYYLDNWNGVNG</sequence>
<accession>A0ABV6XQ35</accession>
<feature type="compositionally biased region" description="Polar residues" evidence="2">
    <location>
        <begin position="1073"/>
        <end position="1095"/>
    </location>
</feature>
<feature type="region of interest" description="Disordered" evidence="2">
    <location>
        <begin position="1073"/>
        <end position="1121"/>
    </location>
</feature>
<dbReference type="InterPro" id="IPR006530">
    <property type="entry name" value="YD"/>
</dbReference>
<organism evidence="5 6">
    <name type="scientific">Streptacidiphilus jeojiensis</name>
    <dbReference type="NCBI Taxonomy" id="3229225"/>
    <lineage>
        <taxon>Bacteria</taxon>
        <taxon>Bacillati</taxon>
        <taxon>Actinomycetota</taxon>
        <taxon>Actinomycetes</taxon>
        <taxon>Kitasatosporales</taxon>
        <taxon>Streptomycetaceae</taxon>
        <taxon>Streptacidiphilus</taxon>
    </lineage>
</organism>
<feature type="region of interest" description="Disordered" evidence="2">
    <location>
        <begin position="1390"/>
        <end position="1411"/>
    </location>
</feature>
<feature type="signal peptide" evidence="3">
    <location>
        <begin position="1"/>
        <end position="18"/>
    </location>
</feature>
<keyword evidence="3" id="KW-0732">Signal</keyword>
<feature type="compositionally biased region" description="Low complexity" evidence="2">
    <location>
        <begin position="1709"/>
        <end position="1743"/>
    </location>
</feature>
<gene>
    <name evidence="5" type="ORF">ABUW04_19145</name>
</gene>
<protein>
    <submittedName>
        <fullName evidence="5">RHS repeat-associated core domain-containing protein</fullName>
    </submittedName>
</protein>
<dbReference type="RefSeq" id="WP_380565879.1">
    <property type="nucleotide sequence ID" value="NZ_JBEUKS010000006.1"/>
</dbReference>
<dbReference type="Pfam" id="PF05593">
    <property type="entry name" value="RHS_repeat"/>
    <property type="match status" value="1"/>
</dbReference>
<dbReference type="InterPro" id="IPR050708">
    <property type="entry name" value="T6SS_VgrG/RHS"/>
</dbReference>
<dbReference type="PANTHER" id="PTHR32305">
    <property type="match status" value="1"/>
</dbReference>
<dbReference type="NCBIfam" id="TIGR01643">
    <property type="entry name" value="YD_repeat_2x"/>
    <property type="match status" value="2"/>
</dbReference>
<feature type="region of interest" description="Disordered" evidence="2">
    <location>
        <begin position="1706"/>
        <end position="1747"/>
    </location>
</feature>
<proteinExistence type="predicted"/>
<feature type="region of interest" description="Disordered" evidence="2">
    <location>
        <begin position="1307"/>
        <end position="1332"/>
    </location>
</feature>
<dbReference type="Proteomes" id="UP001592581">
    <property type="component" value="Unassembled WGS sequence"/>
</dbReference>
<dbReference type="InterPro" id="IPR031325">
    <property type="entry name" value="RHS_repeat"/>
</dbReference>
<dbReference type="InterPro" id="IPR056823">
    <property type="entry name" value="TEN-like_YD-shell"/>
</dbReference>
<evidence type="ECO:0000313" key="6">
    <source>
        <dbReference type="Proteomes" id="UP001592581"/>
    </source>
</evidence>
<feature type="compositionally biased region" description="Polar residues" evidence="2">
    <location>
        <begin position="1102"/>
        <end position="1121"/>
    </location>
</feature>
<comment type="caution">
    <text evidence="5">The sequence shown here is derived from an EMBL/GenBank/DDBJ whole genome shotgun (WGS) entry which is preliminary data.</text>
</comment>
<dbReference type="PANTHER" id="PTHR32305:SF17">
    <property type="entry name" value="TRNA NUCLEASE WAPA"/>
    <property type="match status" value="1"/>
</dbReference>